<keyword evidence="1" id="KW-1133">Transmembrane helix</keyword>
<evidence type="ECO:0008006" key="4">
    <source>
        <dbReference type="Google" id="ProtNLM"/>
    </source>
</evidence>
<dbReference type="Proteomes" id="UP000030764">
    <property type="component" value="Unassembled WGS sequence"/>
</dbReference>
<reference evidence="2 3" key="1">
    <citation type="journal article" date="2014" name="Nat. Genet.">
        <title>Genome and transcriptome of the porcine whipworm Trichuris suis.</title>
        <authorList>
            <person name="Jex A.R."/>
            <person name="Nejsum P."/>
            <person name="Schwarz E.M."/>
            <person name="Hu L."/>
            <person name="Young N.D."/>
            <person name="Hall R.S."/>
            <person name="Korhonen P.K."/>
            <person name="Liao S."/>
            <person name="Thamsborg S."/>
            <person name="Xia J."/>
            <person name="Xu P."/>
            <person name="Wang S."/>
            <person name="Scheerlinck J.P."/>
            <person name="Hofmann A."/>
            <person name="Sternberg P.W."/>
            <person name="Wang J."/>
            <person name="Gasser R.B."/>
        </authorList>
    </citation>
    <scope>NUCLEOTIDE SEQUENCE [LARGE SCALE GENOMIC DNA]</scope>
    <source>
        <strain evidence="2">DCEP-RM93M</strain>
    </source>
</reference>
<dbReference type="Gene3D" id="3.10.10.10">
    <property type="entry name" value="HIV Type 1 Reverse Transcriptase, subunit A, domain 1"/>
    <property type="match status" value="1"/>
</dbReference>
<dbReference type="InterPro" id="IPR043502">
    <property type="entry name" value="DNA/RNA_pol_sf"/>
</dbReference>
<evidence type="ECO:0000313" key="2">
    <source>
        <dbReference type="EMBL" id="KFD58149.1"/>
    </source>
</evidence>
<dbReference type="Gene3D" id="3.30.70.270">
    <property type="match status" value="1"/>
</dbReference>
<accession>A0A085MLQ3</accession>
<keyword evidence="1" id="KW-0812">Transmembrane</keyword>
<evidence type="ECO:0000313" key="3">
    <source>
        <dbReference type="Proteomes" id="UP000030764"/>
    </source>
</evidence>
<feature type="transmembrane region" description="Helical" evidence="1">
    <location>
        <begin position="12"/>
        <end position="31"/>
    </location>
</feature>
<name>A0A085MLQ3_9BILA</name>
<organism evidence="2 3">
    <name type="scientific">Trichuris suis</name>
    <name type="common">pig whipworm</name>
    <dbReference type="NCBI Taxonomy" id="68888"/>
    <lineage>
        <taxon>Eukaryota</taxon>
        <taxon>Metazoa</taxon>
        <taxon>Ecdysozoa</taxon>
        <taxon>Nematoda</taxon>
        <taxon>Enoplea</taxon>
        <taxon>Dorylaimia</taxon>
        <taxon>Trichinellida</taxon>
        <taxon>Trichuridae</taxon>
        <taxon>Trichuris</taxon>
    </lineage>
</organism>
<dbReference type="SUPFAM" id="SSF56672">
    <property type="entry name" value="DNA/RNA polymerases"/>
    <property type="match status" value="1"/>
</dbReference>
<sequence length="288" mass="32876">MPKPSSLTQKALGFEFILGTNGIVALGGVAIEKRQRVKFREQSEVACAVADDEIKIEEPDFTVTFSPTARTWTVRWKWTDGVGPEVARNTVEEYPLATEARAPFDEELRNWIQNGCLITYNESKHGRAKGLIPWMTVVQKKVRPVLDFRELNEHIEMFTAESDVCAQKLRDWRKQRANVTTEKSYLQVHVDQSLWPYQTLMNKRHRYCLTRLGFSLNVSPLVMKAVLACVLSLDLGVKRGTSAYTDDILVNEDVVKVSSMEQHLARFRLTYKTPVRIANGDRVFGLKV</sequence>
<gene>
    <name evidence="2" type="ORF">M513_00912</name>
</gene>
<keyword evidence="3" id="KW-1185">Reference proteome</keyword>
<proteinExistence type="predicted"/>
<dbReference type="AlphaFoldDB" id="A0A085MLQ3"/>
<evidence type="ECO:0000256" key="1">
    <source>
        <dbReference type="SAM" id="Phobius"/>
    </source>
</evidence>
<dbReference type="InterPro" id="IPR043128">
    <property type="entry name" value="Rev_trsase/Diguanyl_cyclase"/>
</dbReference>
<dbReference type="EMBL" id="KL363185">
    <property type="protein sequence ID" value="KFD58149.1"/>
    <property type="molecule type" value="Genomic_DNA"/>
</dbReference>
<protein>
    <recommendedName>
        <fullName evidence="4">Reverse transcriptase domain-containing protein</fullName>
    </recommendedName>
</protein>
<keyword evidence="1" id="KW-0472">Membrane</keyword>